<dbReference type="GO" id="GO:0005886">
    <property type="term" value="C:plasma membrane"/>
    <property type="evidence" value="ECO:0007669"/>
    <property type="project" value="TreeGrafter"/>
</dbReference>
<keyword evidence="4 6" id="KW-0472">Membrane</keyword>
<dbReference type="Gene3D" id="1.20.1070.10">
    <property type="entry name" value="Rhodopsin 7-helix transmembrane proteins"/>
    <property type="match status" value="1"/>
</dbReference>
<feature type="transmembrane region" description="Helical" evidence="6">
    <location>
        <begin position="24"/>
        <end position="45"/>
    </location>
</feature>
<dbReference type="EMBL" id="BFAD01000011">
    <property type="protein sequence ID" value="GBE87567.1"/>
    <property type="molecule type" value="Genomic_DNA"/>
</dbReference>
<sequence length="411" mass="45419">MAPFISGRDVLPAMIYGASEHAGISSLVVAGGISGLAVLFTFVAMAVRSPKFGNIHVIPYFISLLVANVVQAIATALSGKWVITGTVEDSTYCSIQGVLKNGGNFGMALWSFAMSVHVFVLLFLRKDMSNRLCALSLVVGWMLVGLVVAVGPLGIQTADRGPYFGPSGYWCWITVSYPREQFFMEYFYEFLSAGLSFILYTIVLLRVRGNLIVVGGKWSLRFVPRGERWQLALRRDNTDSSMIRVAARMVWHPVAYTVLILPVTVSRFVAFGGREVPFWATIVSDFIFNLQGVANVILLVSTRRLIPDTTLFPIFVARKEIDMVVPTGITPFLLSRPEESEKLADPSAALSDTVFVPPSQDDEKRVDDMSPTRTTTDRMSQEGALAACSVNSHTPMLYDEESQRVEFSLRR</sequence>
<comment type="subcellular location">
    <subcellularLocation>
        <location evidence="1">Membrane</location>
        <topology evidence="1">Multi-pass membrane protein</topology>
    </subcellularLocation>
</comment>
<dbReference type="STRING" id="139825.A0A401GZG5"/>
<dbReference type="GO" id="GO:0004930">
    <property type="term" value="F:G protein-coupled receptor activity"/>
    <property type="evidence" value="ECO:0007669"/>
    <property type="project" value="TreeGrafter"/>
</dbReference>
<dbReference type="InParanoid" id="A0A401GZG5"/>
<evidence type="ECO:0000256" key="5">
    <source>
        <dbReference type="SAM" id="MobiDB-lite"/>
    </source>
</evidence>
<name>A0A401GZG5_9APHY</name>
<feature type="transmembrane region" description="Helical" evidence="6">
    <location>
        <begin position="276"/>
        <end position="300"/>
    </location>
</feature>
<comment type="caution">
    <text evidence="7">The sequence shown here is derived from an EMBL/GenBank/DDBJ whole genome shotgun (WGS) entry which is preliminary data.</text>
</comment>
<keyword evidence="3 6" id="KW-1133">Transmembrane helix</keyword>
<evidence type="ECO:0000256" key="1">
    <source>
        <dbReference type="ARBA" id="ARBA00004141"/>
    </source>
</evidence>
<feature type="transmembrane region" description="Helical" evidence="6">
    <location>
        <begin position="57"/>
        <end position="77"/>
    </location>
</feature>
<feature type="region of interest" description="Disordered" evidence="5">
    <location>
        <begin position="354"/>
        <end position="383"/>
    </location>
</feature>
<feature type="transmembrane region" description="Helical" evidence="6">
    <location>
        <begin position="132"/>
        <end position="155"/>
    </location>
</feature>
<keyword evidence="8" id="KW-1185">Reference proteome</keyword>
<dbReference type="PANTHER" id="PTHR23112:SF37">
    <property type="entry name" value="G PROTEIN-COUPLED RECEPTOR GPR1"/>
    <property type="match status" value="1"/>
</dbReference>
<organism evidence="7 8">
    <name type="scientific">Sparassis crispa</name>
    <dbReference type="NCBI Taxonomy" id="139825"/>
    <lineage>
        <taxon>Eukaryota</taxon>
        <taxon>Fungi</taxon>
        <taxon>Dikarya</taxon>
        <taxon>Basidiomycota</taxon>
        <taxon>Agaricomycotina</taxon>
        <taxon>Agaricomycetes</taxon>
        <taxon>Polyporales</taxon>
        <taxon>Sparassidaceae</taxon>
        <taxon>Sparassis</taxon>
    </lineage>
</organism>
<evidence type="ECO:0000256" key="2">
    <source>
        <dbReference type="ARBA" id="ARBA00022692"/>
    </source>
</evidence>
<feature type="compositionally biased region" description="Basic and acidic residues" evidence="5">
    <location>
        <begin position="361"/>
        <end position="380"/>
    </location>
</feature>
<protein>
    <submittedName>
        <fullName evidence="7">Uncharacterized protein</fullName>
    </submittedName>
</protein>
<dbReference type="OrthoDB" id="100006at2759"/>
<dbReference type="GeneID" id="38784484"/>
<evidence type="ECO:0000256" key="4">
    <source>
        <dbReference type="ARBA" id="ARBA00023136"/>
    </source>
</evidence>
<evidence type="ECO:0000313" key="7">
    <source>
        <dbReference type="EMBL" id="GBE87567.1"/>
    </source>
</evidence>
<accession>A0A401GZG5</accession>
<dbReference type="PANTHER" id="PTHR23112">
    <property type="entry name" value="G PROTEIN-COUPLED RECEPTOR 157-RELATED"/>
    <property type="match status" value="1"/>
</dbReference>
<feature type="transmembrane region" description="Helical" evidence="6">
    <location>
        <begin position="186"/>
        <end position="207"/>
    </location>
</feature>
<keyword evidence="2 6" id="KW-0812">Transmembrane</keyword>
<dbReference type="SUPFAM" id="SSF81321">
    <property type="entry name" value="Family A G protein-coupled receptor-like"/>
    <property type="match status" value="1"/>
</dbReference>
<evidence type="ECO:0000256" key="3">
    <source>
        <dbReference type="ARBA" id="ARBA00022989"/>
    </source>
</evidence>
<feature type="transmembrane region" description="Helical" evidence="6">
    <location>
        <begin position="107"/>
        <end position="125"/>
    </location>
</feature>
<dbReference type="Proteomes" id="UP000287166">
    <property type="component" value="Unassembled WGS sequence"/>
</dbReference>
<evidence type="ECO:0000313" key="8">
    <source>
        <dbReference type="Proteomes" id="UP000287166"/>
    </source>
</evidence>
<reference evidence="7 8" key="1">
    <citation type="journal article" date="2018" name="Sci. Rep.">
        <title>Genome sequence of the cauliflower mushroom Sparassis crispa (Hanabiratake) and its association with beneficial usage.</title>
        <authorList>
            <person name="Kiyama R."/>
            <person name="Furutani Y."/>
            <person name="Kawaguchi K."/>
            <person name="Nakanishi T."/>
        </authorList>
    </citation>
    <scope>NUCLEOTIDE SEQUENCE [LARGE SCALE GENOMIC DNA]</scope>
</reference>
<dbReference type="GO" id="GO:0007189">
    <property type="term" value="P:adenylate cyclase-activating G protein-coupled receptor signaling pathway"/>
    <property type="evidence" value="ECO:0007669"/>
    <property type="project" value="TreeGrafter"/>
</dbReference>
<gene>
    <name evidence="7" type="ORF">SCP_1102440</name>
</gene>
<feature type="transmembrane region" description="Helical" evidence="6">
    <location>
        <begin position="250"/>
        <end position="270"/>
    </location>
</feature>
<dbReference type="RefSeq" id="XP_027618480.1">
    <property type="nucleotide sequence ID" value="XM_027762679.1"/>
</dbReference>
<dbReference type="AlphaFoldDB" id="A0A401GZG5"/>
<evidence type="ECO:0000256" key="6">
    <source>
        <dbReference type="SAM" id="Phobius"/>
    </source>
</evidence>
<proteinExistence type="predicted"/>